<accession>A0A7X0KNH7</accession>
<evidence type="ECO:0000256" key="4">
    <source>
        <dbReference type="ARBA" id="ARBA00022676"/>
    </source>
</evidence>
<evidence type="ECO:0000256" key="7">
    <source>
        <dbReference type="ARBA" id="ARBA00022824"/>
    </source>
</evidence>
<name>A0A7X0KNH7_9HYPH</name>
<evidence type="ECO:0008006" key="13">
    <source>
        <dbReference type="Google" id="ProtNLM"/>
    </source>
</evidence>
<feature type="transmembrane region" description="Helical" evidence="10">
    <location>
        <begin position="218"/>
        <end position="245"/>
    </location>
</feature>
<dbReference type="InterPro" id="IPR007315">
    <property type="entry name" value="PIG-V/Gpi18"/>
</dbReference>
<keyword evidence="4" id="KW-0328">Glycosyltransferase</keyword>
<keyword evidence="9 10" id="KW-0472">Membrane</keyword>
<keyword evidence="8 10" id="KW-1133">Transmembrane helix</keyword>
<protein>
    <recommendedName>
        <fullName evidence="13">Glycosyltransferase RgtA/B/C/D-like domain-containing protein</fullName>
    </recommendedName>
</protein>
<proteinExistence type="predicted"/>
<feature type="transmembrane region" description="Helical" evidence="10">
    <location>
        <begin position="293"/>
        <end position="310"/>
    </location>
</feature>
<dbReference type="PANTHER" id="PTHR12468:SF2">
    <property type="entry name" value="GPI MANNOSYLTRANSFERASE 2"/>
    <property type="match status" value="1"/>
</dbReference>
<comment type="caution">
    <text evidence="11">The sequence shown here is derived from an EMBL/GenBank/DDBJ whole genome shotgun (WGS) entry which is preliminary data.</text>
</comment>
<evidence type="ECO:0000313" key="12">
    <source>
        <dbReference type="Proteomes" id="UP000536262"/>
    </source>
</evidence>
<sequence>MTTEPAVKLTNRSRHRDLAIVIAMPLAFLVIGYGLRYGAYSFGHTPSFADYLQSLCRWDCSWYVRIATDGYDGYPTANQTNVGRWAFFPLYPLMVRTVGTVFQLEILSAAVLTSTVLACAACLVAWPLLGKDSRAYALLCAYVLSGPLSFHFTSVLTEPLFLLLTSCVLLALKRSNYLAAGAFSALLSATRLVGVFIVLASLLKIYQDYRLQRPGKPFAYWILGKPQILVAILISPAGLFAYMLYLRVTVGDGLAFGHVQRAFGRVAGNPILFLWEGLSAVPAEGWIPSPPQWSALVAVGGLFMCVLLAWRRQYGAALFCTLCIVLPLFTNLASIVRYVGGLAPILLLGAQILSIRTDVFIVVLLLLLASCYLLTQAWIGGHLALV</sequence>
<comment type="subcellular location">
    <subcellularLocation>
        <location evidence="1">Endoplasmic reticulum membrane</location>
        <topology evidence="1">Multi-pass membrane protein</topology>
    </subcellularLocation>
</comment>
<comment type="pathway">
    <text evidence="2">Glycolipid biosynthesis; glycosylphosphatidylinositol-anchor biosynthesis.</text>
</comment>
<keyword evidence="12" id="KW-1185">Reference proteome</keyword>
<dbReference type="PANTHER" id="PTHR12468">
    <property type="entry name" value="GPI MANNOSYLTRANSFERASE 2"/>
    <property type="match status" value="1"/>
</dbReference>
<organism evidence="11 12">
    <name type="scientific">Aminobacter aganoensis</name>
    <dbReference type="NCBI Taxonomy" id="83264"/>
    <lineage>
        <taxon>Bacteria</taxon>
        <taxon>Pseudomonadati</taxon>
        <taxon>Pseudomonadota</taxon>
        <taxon>Alphaproteobacteria</taxon>
        <taxon>Hyphomicrobiales</taxon>
        <taxon>Phyllobacteriaceae</taxon>
        <taxon>Aminobacter</taxon>
    </lineage>
</organism>
<dbReference type="GO" id="GO:0016020">
    <property type="term" value="C:membrane"/>
    <property type="evidence" value="ECO:0007669"/>
    <property type="project" value="GOC"/>
</dbReference>
<dbReference type="EMBL" id="JACHOU010000020">
    <property type="protein sequence ID" value="MBB6357119.1"/>
    <property type="molecule type" value="Genomic_DNA"/>
</dbReference>
<dbReference type="Proteomes" id="UP000536262">
    <property type="component" value="Unassembled WGS sequence"/>
</dbReference>
<feature type="transmembrane region" description="Helical" evidence="10">
    <location>
        <begin position="317"/>
        <end position="339"/>
    </location>
</feature>
<keyword evidence="3" id="KW-0337">GPI-anchor biosynthesis</keyword>
<evidence type="ECO:0000256" key="10">
    <source>
        <dbReference type="SAM" id="Phobius"/>
    </source>
</evidence>
<feature type="transmembrane region" description="Helical" evidence="10">
    <location>
        <begin position="359"/>
        <end position="379"/>
    </location>
</feature>
<reference evidence="11 12" key="1">
    <citation type="submission" date="2020-08" db="EMBL/GenBank/DDBJ databases">
        <title>Genomic Encyclopedia of Type Strains, Phase IV (KMG-IV): sequencing the most valuable type-strain genomes for metagenomic binning, comparative biology and taxonomic classification.</title>
        <authorList>
            <person name="Goeker M."/>
        </authorList>
    </citation>
    <scope>NUCLEOTIDE SEQUENCE [LARGE SCALE GENOMIC DNA]</scope>
    <source>
        <strain evidence="11 12">DSM 7051</strain>
    </source>
</reference>
<dbReference type="GO" id="GO:0006506">
    <property type="term" value="P:GPI anchor biosynthetic process"/>
    <property type="evidence" value="ECO:0007669"/>
    <property type="project" value="UniProtKB-KW"/>
</dbReference>
<evidence type="ECO:0000256" key="9">
    <source>
        <dbReference type="ARBA" id="ARBA00023136"/>
    </source>
</evidence>
<feature type="transmembrane region" description="Helical" evidence="10">
    <location>
        <begin position="106"/>
        <end position="129"/>
    </location>
</feature>
<keyword evidence="7" id="KW-0256">Endoplasmic reticulum</keyword>
<dbReference type="RefSeq" id="WP_184701736.1">
    <property type="nucleotide sequence ID" value="NZ_BAABEG010000004.1"/>
</dbReference>
<evidence type="ECO:0000256" key="5">
    <source>
        <dbReference type="ARBA" id="ARBA00022679"/>
    </source>
</evidence>
<dbReference type="GO" id="GO:0031501">
    <property type="term" value="C:mannosyltransferase complex"/>
    <property type="evidence" value="ECO:0007669"/>
    <property type="project" value="TreeGrafter"/>
</dbReference>
<keyword evidence="6 10" id="KW-0812">Transmembrane</keyword>
<evidence type="ECO:0000256" key="3">
    <source>
        <dbReference type="ARBA" id="ARBA00022502"/>
    </source>
</evidence>
<evidence type="ECO:0000313" key="11">
    <source>
        <dbReference type="EMBL" id="MBB6357119.1"/>
    </source>
</evidence>
<keyword evidence="5" id="KW-0808">Transferase</keyword>
<dbReference type="GO" id="GO:0004376">
    <property type="term" value="F:GPI mannosyltransferase activity"/>
    <property type="evidence" value="ECO:0007669"/>
    <property type="project" value="InterPro"/>
</dbReference>
<evidence type="ECO:0000256" key="1">
    <source>
        <dbReference type="ARBA" id="ARBA00004477"/>
    </source>
</evidence>
<feature type="transmembrane region" description="Helical" evidence="10">
    <location>
        <begin position="136"/>
        <end position="157"/>
    </location>
</feature>
<evidence type="ECO:0000256" key="8">
    <source>
        <dbReference type="ARBA" id="ARBA00022989"/>
    </source>
</evidence>
<dbReference type="AlphaFoldDB" id="A0A7X0KNH7"/>
<evidence type="ECO:0000256" key="6">
    <source>
        <dbReference type="ARBA" id="ARBA00022692"/>
    </source>
</evidence>
<dbReference type="GO" id="GO:0000009">
    <property type="term" value="F:alpha-1,6-mannosyltransferase activity"/>
    <property type="evidence" value="ECO:0007669"/>
    <property type="project" value="InterPro"/>
</dbReference>
<evidence type="ECO:0000256" key="2">
    <source>
        <dbReference type="ARBA" id="ARBA00004687"/>
    </source>
</evidence>
<gene>
    <name evidence="11" type="ORF">GGR00_004939</name>
</gene>
<feature type="transmembrane region" description="Helical" evidence="10">
    <location>
        <begin position="18"/>
        <end position="35"/>
    </location>
</feature>
<feature type="transmembrane region" description="Helical" evidence="10">
    <location>
        <begin position="177"/>
        <end position="206"/>
    </location>
</feature>